<dbReference type="InParanoid" id="A0A3Q7IZV4"/>
<evidence type="ECO:0000256" key="1">
    <source>
        <dbReference type="SAM" id="MobiDB-lite"/>
    </source>
</evidence>
<accession>A0A3Q7IZV4</accession>
<proteinExistence type="predicted"/>
<dbReference type="Gene3D" id="3.40.50.2300">
    <property type="match status" value="1"/>
</dbReference>
<reference evidence="2" key="1">
    <citation type="journal article" date="2012" name="Nature">
        <title>The tomato genome sequence provides insights into fleshy fruit evolution.</title>
        <authorList>
            <consortium name="Tomato Genome Consortium"/>
        </authorList>
    </citation>
    <scope>NUCLEOTIDE SEQUENCE [LARGE SCALE GENOMIC DNA]</scope>
    <source>
        <strain evidence="2">cv. Heinz 1706</strain>
    </source>
</reference>
<feature type="compositionally biased region" description="Basic and acidic residues" evidence="1">
    <location>
        <begin position="99"/>
        <end position="112"/>
    </location>
</feature>
<dbReference type="EnsemblPlants" id="Solyc11g069100.2.1">
    <property type="protein sequence ID" value="Solyc11g069100.2.1.1"/>
    <property type="gene ID" value="Solyc11g069100.2"/>
</dbReference>
<evidence type="ECO:0000313" key="2">
    <source>
        <dbReference type="EnsemblPlants" id="Solyc11g069100.2.1.1"/>
    </source>
</evidence>
<dbReference type="AlphaFoldDB" id="A0A3Q7IZV4"/>
<keyword evidence="3" id="KW-1185">Reference proteome</keyword>
<organism evidence="2">
    <name type="scientific">Solanum lycopersicum</name>
    <name type="common">Tomato</name>
    <name type="synonym">Lycopersicon esculentum</name>
    <dbReference type="NCBI Taxonomy" id="4081"/>
    <lineage>
        <taxon>Eukaryota</taxon>
        <taxon>Viridiplantae</taxon>
        <taxon>Streptophyta</taxon>
        <taxon>Embryophyta</taxon>
        <taxon>Tracheophyta</taxon>
        <taxon>Spermatophyta</taxon>
        <taxon>Magnoliopsida</taxon>
        <taxon>eudicotyledons</taxon>
        <taxon>Gunneridae</taxon>
        <taxon>Pentapetalae</taxon>
        <taxon>asterids</taxon>
        <taxon>lamiids</taxon>
        <taxon>Solanales</taxon>
        <taxon>Solanaceae</taxon>
        <taxon>Solanoideae</taxon>
        <taxon>Solaneae</taxon>
        <taxon>Solanum</taxon>
        <taxon>Solanum subgen. Lycopersicon</taxon>
    </lineage>
</organism>
<name>A0A3Q7IZV4_SOLLC</name>
<dbReference type="STRING" id="4081.A0A3Q7IZV4"/>
<dbReference type="PaxDb" id="4081-Solyc11g069100.1.1"/>
<protein>
    <submittedName>
        <fullName evidence="2">Uncharacterized protein</fullName>
    </submittedName>
</protein>
<evidence type="ECO:0000313" key="3">
    <source>
        <dbReference type="Proteomes" id="UP000004994"/>
    </source>
</evidence>
<dbReference type="Proteomes" id="UP000004994">
    <property type="component" value="Chromosome 11"/>
</dbReference>
<sequence>MSKQYLANLALKVNVKVGGRNFVLVNAISRQISLGALLSSGIISADMSFATKRVATKSNFTFKIFLSPNSIIELKNPNEEKLMKVFFEGPCQTEKKRKREDDFSSKNRIGSD</sequence>
<feature type="region of interest" description="Disordered" evidence="1">
    <location>
        <begin position="93"/>
        <end position="112"/>
    </location>
</feature>
<reference evidence="2" key="2">
    <citation type="submission" date="2019-01" db="UniProtKB">
        <authorList>
            <consortium name="EnsemblPlants"/>
        </authorList>
    </citation>
    <scope>IDENTIFICATION</scope>
    <source>
        <strain evidence="2">cv. Heinz 1706</strain>
    </source>
</reference>
<dbReference type="Gramene" id="Solyc11g069100.2.1">
    <property type="protein sequence ID" value="Solyc11g069100.2.1.1"/>
    <property type="gene ID" value="Solyc11g069100.2"/>
</dbReference>